<reference evidence="9 10" key="1">
    <citation type="submission" date="2019-04" db="EMBL/GenBank/DDBJ databases">
        <title>Natronospirillum operosus gen. nov., sp. nov., a haloalkaliphilic satellite isolated from decaying biomass of laboratory culture of cyanobacterium Geitlerinema sp. and proposal of Natronospirillaceae fam. nov. and Saccharospirillaceae fam. nov.</title>
        <authorList>
            <person name="Kevbrin V."/>
            <person name="Boltyanskaya Y."/>
            <person name="Koziaeva V."/>
            <person name="Grouzdev D.S."/>
            <person name="Park M."/>
            <person name="Cho J."/>
        </authorList>
    </citation>
    <scope>NUCLEOTIDE SEQUENCE [LARGE SCALE GENOMIC DNA]</scope>
    <source>
        <strain evidence="9 10">G-116</strain>
    </source>
</reference>
<dbReference type="InterPro" id="IPR011009">
    <property type="entry name" value="Kinase-like_dom_sf"/>
</dbReference>
<keyword evidence="4 9" id="KW-0418">Kinase</keyword>
<dbReference type="CDD" id="cd14014">
    <property type="entry name" value="STKc_PknB_like"/>
    <property type="match status" value="1"/>
</dbReference>
<dbReference type="Pfam" id="PF00069">
    <property type="entry name" value="Pkinase"/>
    <property type="match status" value="1"/>
</dbReference>
<dbReference type="SUPFAM" id="SSF81606">
    <property type="entry name" value="PP2C-like"/>
    <property type="match status" value="1"/>
</dbReference>
<dbReference type="Gene3D" id="1.10.510.10">
    <property type="entry name" value="Transferase(Phosphotransferase) domain 1"/>
    <property type="match status" value="1"/>
</dbReference>
<dbReference type="SMART" id="SM00332">
    <property type="entry name" value="PP2Cc"/>
    <property type="match status" value="1"/>
</dbReference>
<keyword evidence="5" id="KW-0067">ATP-binding</keyword>
<dbReference type="AlphaFoldDB" id="A0A4Z0WKA4"/>
<dbReference type="Gene3D" id="3.60.40.10">
    <property type="entry name" value="PPM-type phosphatase domain"/>
    <property type="match status" value="1"/>
</dbReference>
<dbReference type="SUPFAM" id="SSF56112">
    <property type="entry name" value="Protein kinase-like (PK-like)"/>
    <property type="match status" value="1"/>
</dbReference>
<dbReference type="PROSITE" id="PS51746">
    <property type="entry name" value="PPM_2"/>
    <property type="match status" value="1"/>
</dbReference>
<gene>
    <name evidence="9" type="ORF">E4656_04390</name>
</gene>
<keyword evidence="6" id="KW-0472">Membrane</keyword>
<dbReference type="InterPro" id="IPR000719">
    <property type="entry name" value="Prot_kinase_dom"/>
</dbReference>
<name>A0A4Z0WKA4_9GAMM</name>
<dbReference type="PROSITE" id="PS00108">
    <property type="entry name" value="PROTEIN_KINASE_ST"/>
    <property type="match status" value="1"/>
</dbReference>
<dbReference type="OrthoDB" id="9788659at2"/>
<dbReference type="SMART" id="SM00331">
    <property type="entry name" value="PP2C_SIG"/>
    <property type="match status" value="1"/>
</dbReference>
<evidence type="ECO:0000256" key="3">
    <source>
        <dbReference type="ARBA" id="ARBA00022741"/>
    </source>
</evidence>
<keyword evidence="2" id="KW-0808">Transferase</keyword>
<proteinExistence type="predicted"/>
<evidence type="ECO:0000256" key="4">
    <source>
        <dbReference type="ARBA" id="ARBA00022777"/>
    </source>
</evidence>
<dbReference type="Pfam" id="PF13672">
    <property type="entry name" value="PP2C_2"/>
    <property type="match status" value="1"/>
</dbReference>
<dbReference type="InterPro" id="IPR008271">
    <property type="entry name" value="Ser/Thr_kinase_AS"/>
</dbReference>
<evidence type="ECO:0000313" key="10">
    <source>
        <dbReference type="Proteomes" id="UP000297475"/>
    </source>
</evidence>
<dbReference type="GO" id="GO:0004674">
    <property type="term" value="F:protein serine/threonine kinase activity"/>
    <property type="evidence" value="ECO:0007669"/>
    <property type="project" value="UniProtKB-EC"/>
</dbReference>
<dbReference type="Gene3D" id="3.30.200.20">
    <property type="entry name" value="Phosphorylase Kinase, domain 1"/>
    <property type="match status" value="1"/>
</dbReference>
<dbReference type="RefSeq" id="WP_135481497.1">
    <property type="nucleotide sequence ID" value="NZ_SRMF01000001.1"/>
</dbReference>
<keyword evidence="6" id="KW-0812">Transmembrane</keyword>
<feature type="transmembrane region" description="Helical" evidence="6">
    <location>
        <begin position="554"/>
        <end position="574"/>
    </location>
</feature>
<dbReference type="GO" id="GO:0005524">
    <property type="term" value="F:ATP binding"/>
    <property type="evidence" value="ECO:0007669"/>
    <property type="project" value="UniProtKB-KW"/>
</dbReference>
<comment type="caution">
    <text evidence="9">The sequence shown here is derived from an EMBL/GenBank/DDBJ whole genome shotgun (WGS) entry which is preliminary data.</text>
</comment>
<evidence type="ECO:0000256" key="1">
    <source>
        <dbReference type="ARBA" id="ARBA00012513"/>
    </source>
</evidence>
<dbReference type="EMBL" id="SRMF01000001">
    <property type="protein sequence ID" value="TGG95655.1"/>
    <property type="molecule type" value="Genomic_DNA"/>
</dbReference>
<evidence type="ECO:0000259" key="8">
    <source>
        <dbReference type="PROSITE" id="PS51746"/>
    </source>
</evidence>
<evidence type="ECO:0000259" key="7">
    <source>
        <dbReference type="PROSITE" id="PS50011"/>
    </source>
</evidence>
<evidence type="ECO:0000256" key="6">
    <source>
        <dbReference type="SAM" id="Phobius"/>
    </source>
</evidence>
<dbReference type="PANTHER" id="PTHR43671">
    <property type="entry name" value="SERINE/THREONINE-PROTEIN KINASE NEK"/>
    <property type="match status" value="1"/>
</dbReference>
<keyword evidence="6" id="KW-1133">Transmembrane helix</keyword>
<evidence type="ECO:0000256" key="2">
    <source>
        <dbReference type="ARBA" id="ARBA00022679"/>
    </source>
</evidence>
<dbReference type="Proteomes" id="UP000297475">
    <property type="component" value="Unassembled WGS sequence"/>
</dbReference>
<feature type="domain" description="PPM-type phosphatase" evidence="8">
    <location>
        <begin position="14"/>
        <end position="241"/>
    </location>
</feature>
<evidence type="ECO:0000256" key="5">
    <source>
        <dbReference type="ARBA" id="ARBA00022840"/>
    </source>
</evidence>
<dbReference type="SMART" id="SM00220">
    <property type="entry name" value="S_TKc"/>
    <property type="match status" value="1"/>
</dbReference>
<accession>A0A4Z0WKA4</accession>
<evidence type="ECO:0000313" key="9">
    <source>
        <dbReference type="EMBL" id="TGG95655.1"/>
    </source>
</evidence>
<dbReference type="PROSITE" id="PS50011">
    <property type="entry name" value="PROTEIN_KINASE_DOM"/>
    <property type="match status" value="1"/>
</dbReference>
<dbReference type="InterPro" id="IPR001932">
    <property type="entry name" value="PPM-type_phosphatase-like_dom"/>
</dbReference>
<sequence>MMSPDYLQPHMVVQAGQVSVAGRRPDNEDCIGMRLPEGLLQATKGYAMVLADGVSAAEGGQEAAHSVVTGFLSDYYSTPDTWSTVHSVRQVLLSLNSWLHGRSLNRHQSQLSYLTTLTATVIKARTAHIFHIGDCRLYLYRTGELLPLTRDHRVATRDGTQLTRAMGMDFSLDIDYRKLVLEAGDILLTTSDGLHDTVGDDLIARRCGEWVADPQALCDSLRADAEQGGSTDNISVQALLLSSLRDPTPEETWLRLSERAFPPLLEPGQCVDGFRIEAELHASERSQVYRVIEEDTGQRLVMKTPSPLYADDTDYIERFALEQWMGSRLQNQHVVRVLPQPEGARFLYYLTEYLQGPPLEKAIRLQAPFEVSEALRILEEMIRGLRAFHRRDMLHRDIKPANVLLTERGAVWVDFGSATARGVAELGSLAARELAQGTAVYSAPEVHAGEPASRTSEQFSLGVILYEMLTGRHPYGDTYAEQARRPDRLQYQPAARFNPLVPAWLDRVILRSVDPLPAARYPALGDWLHDLRNPRIAHDLPAASKRIDMPGDSLWLTLLIVSGLANLALLWLLWQS</sequence>
<dbReference type="InterPro" id="IPR050660">
    <property type="entry name" value="NEK_Ser/Thr_kinase"/>
</dbReference>
<dbReference type="CDD" id="cd00143">
    <property type="entry name" value="PP2Cc"/>
    <property type="match status" value="1"/>
</dbReference>
<keyword evidence="3" id="KW-0547">Nucleotide-binding</keyword>
<feature type="domain" description="Protein kinase" evidence="7">
    <location>
        <begin position="274"/>
        <end position="536"/>
    </location>
</feature>
<dbReference type="EC" id="2.7.11.1" evidence="1"/>
<organism evidence="9 10">
    <name type="scientific">Natronospirillum operosum</name>
    <dbReference type="NCBI Taxonomy" id="2759953"/>
    <lineage>
        <taxon>Bacteria</taxon>
        <taxon>Pseudomonadati</taxon>
        <taxon>Pseudomonadota</taxon>
        <taxon>Gammaproteobacteria</taxon>
        <taxon>Oceanospirillales</taxon>
        <taxon>Natronospirillaceae</taxon>
        <taxon>Natronospirillum</taxon>
    </lineage>
</organism>
<protein>
    <recommendedName>
        <fullName evidence="1">non-specific serine/threonine protein kinase</fullName>
        <ecNumber evidence="1">2.7.11.1</ecNumber>
    </recommendedName>
</protein>
<dbReference type="InterPro" id="IPR036457">
    <property type="entry name" value="PPM-type-like_dom_sf"/>
</dbReference>
<dbReference type="PANTHER" id="PTHR43671:SF13">
    <property type="entry name" value="SERINE_THREONINE-PROTEIN KINASE NEK2"/>
    <property type="match status" value="1"/>
</dbReference>
<keyword evidence="10" id="KW-1185">Reference proteome</keyword>